<reference evidence="1 2" key="1">
    <citation type="journal article" date="2022" name="Allergy">
        <title>Genome assembly and annotation of Periplaneta americana reveal a comprehensive cockroach allergen profile.</title>
        <authorList>
            <person name="Wang L."/>
            <person name="Xiong Q."/>
            <person name="Saelim N."/>
            <person name="Wang L."/>
            <person name="Nong W."/>
            <person name="Wan A.T."/>
            <person name="Shi M."/>
            <person name="Liu X."/>
            <person name="Cao Q."/>
            <person name="Hui J.H.L."/>
            <person name="Sookrung N."/>
            <person name="Leung T.F."/>
            <person name="Tungtrongchitr A."/>
            <person name="Tsui S.K.W."/>
        </authorList>
    </citation>
    <scope>NUCLEOTIDE SEQUENCE [LARGE SCALE GENOMIC DNA]</scope>
    <source>
        <strain evidence="1">PWHHKU_190912</strain>
    </source>
</reference>
<organism evidence="1 2">
    <name type="scientific">Periplaneta americana</name>
    <name type="common">American cockroach</name>
    <name type="synonym">Blatta americana</name>
    <dbReference type="NCBI Taxonomy" id="6978"/>
    <lineage>
        <taxon>Eukaryota</taxon>
        <taxon>Metazoa</taxon>
        <taxon>Ecdysozoa</taxon>
        <taxon>Arthropoda</taxon>
        <taxon>Hexapoda</taxon>
        <taxon>Insecta</taxon>
        <taxon>Pterygota</taxon>
        <taxon>Neoptera</taxon>
        <taxon>Polyneoptera</taxon>
        <taxon>Dictyoptera</taxon>
        <taxon>Blattodea</taxon>
        <taxon>Blattoidea</taxon>
        <taxon>Blattidae</taxon>
        <taxon>Blattinae</taxon>
        <taxon>Periplaneta</taxon>
    </lineage>
</organism>
<protein>
    <submittedName>
        <fullName evidence="1">Uncharacterized protein</fullName>
    </submittedName>
</protein>
<keyword evidence="2" id="KW-1185">Reference proteome</keyword>
<evidence type="ECO:0000313" key="2">
    <source>
        <dbReference type="Proteomes" id="UP001148838"/>
    </source>
</evidence>
<dbReference type="EMBL" id="JAJSOF020000031">
    <property type="protein sequence ID" value="KAJ4430652.1"/>
    <property type="molecule type" value="Genomic_DNA"/>
</dbReference>
<evidence type="ECO:0000313" key="1">
    <source>
        <dbReference type="EMBL" id="KAJ4430652.1"/>
    </source>
</evidence>
<dbReference type="Proteomes" id="UP001148838">
    <property type="component" value="Unassembled WGS sequence"/>
</dbReference>
<accession>A0ABQ8S9M7</accession>
<gene>
    <name evidence="1" type="ORF">ANN_19242</name>
</gene>
<comment type="caution">
    <text evidence="1">The sequence shown here is derived from an EMBL/GenBank/DDBJ whole genome shotgun (WGS) entry which is preliminary data.</text>
</comment>
<name>A0ABQ8S9M7_PERAM</name>
<proteinExistence type="predicted"/>
<sequence length="271" mass="30217">MSMGMHVMSKSHLQDRAEDDKILRHNVLDMAHNAVRKAYTGLNQDQAPENVVDITVSYDGSLHKRGHMSHYGVGIVIDVLTGLVIDFEYVPHIVPHAVTRLVTGLNNTVSVWRAKGVTIGSTKTGRLTKETILKLQLYYRQAIKNNIPNVQHMKTAIYTTVYHAMSTAENLNTSSVPASIVMVLLQSCYSQSVFNVGCEVSEKLKESATGLNMSESGVKVTVQRDKRRINQSEVTHNTGHHSVRKRLKFSEMASQHQEKRAEGTTYVAGQF</sequence>